<dbReference type="PANTHER" id="PTHR30137">
    <property type="entry name" value="LUCIFERASE-LIKE MONOOXYGENASE"/>
    <property type="match status" value="1"/>
</dbReference>
<sequence length="365" mass="39712">MDFGLFNLMMHRDNPRGIPGVVDDARSMVETADAAGFGVAWFAEHHFTNYSLSVSPLMMASHLAGVTKRIKVGPCVVVLPLHNPLRAAQEIALLDQQSGGRAMLGLGSGYQAYEFDRFGTPIAHKTEVFLEYWDVMRQALVDGQVSYEGRHISVPETVVAIRPVQQPMPPLFLTSLHPAVLARFAADGAVPFVSGGAKGNTAGRVASRDAALKSWAACGLDPATMPVALMNYICVTDSASEALEAAERGRYYARMVHALRAPVLDLAGSVLHPAPIPDEPSLEEFRDNFIIGDVHHVAERVIQDIRLLDPVHYTCFFQFGDMPVGRARRSLERFAAEVIPLVAREVGPLDRIGLRPPREPSASAA</sequence>
<comment type="caution">
    <text evidence="4">The sequence shown here is derived from an EMBL/GenBank/DDBJ whole genome shotgun (WGS) entry which is preliminary data.</text>
</comment>
<gene>
    <name evidence="4" type="ORF">FF100_32795</name>
</gene>
<proteinExistence type="predicted"/>
<dbReference type="AlphaFoldDB" id="A0A5C4L994"/>
<dbReference type="InterPro" id="IPR011251">
    <property type="entry name" value="Luciferase-like_dom"/>
</dbReference>
<keyword evidence="1" id="KW-0560">Oxidoreductase</keyword>
<dbReference type="EMBL" id="VDDA01000037">
    <property type="protein sequence ID" value="TNC07298.1"/>
    <property type="molecule type" value="Genomic_DNA"/>
</dbReference>
<dbReference type="Pfam" id="PF00296">
    <property type="entry name" value="Bac_luciferase"/>
    <property type="match status" value="1"/>
</dbReference>
<protein>
    <submittedName>
        <fullName evidence="4">LLM class flavin-dependent oxidoreductase</fullName>
    </submittedName>
</protein>
<evidence type="ECO:0000259" key="3">
    <source>
        <dbReference type="Pfam" id="PF00296"/>
    </source>
</evidence>
<dbReference type="PANTHER" id="PTHR30137:SF8">
    <property type="entry name" value="BLR5498 PROTEIN"/>
    <property type="match status" value="1"/>
</dbReference>
<dbReference type="SUPFAM" id="SSF51679">
    <property type="entry name" value="Bacterial luciferase-like"/>
    <property type="match status" value="1"/>
</dbReference>
<evidence type="ECO:0000313" key="4">
    <source>
        <dbReference type="EMBL" id="TNC07298.1"/>
    </source>
</evidence>
<dbReference type="GO" id="GO:0016705">
    <property type="term" value="F:oxidoreductase activity, acting on paired donors, with incorporation or reduction of molecular oxygen"/>
    <property type="evidence" value="ECO:0007669"/>
    <property type="project" value="InterPro"/>
</dbReference>
<dbReference type="GO" id="GO:0005829">
    <property type="term" value="C:cytosol"/>
    <property type="evidence" value="ECO:0007669"/>
    <property type="project" value="TreeGrafter"/>
</dbReference>
<accession>A0A5C4L994</accession>
<dbReference type="InterPro" id="IPR050766">
    <property type="entry name" value="Bact_Lucif_Oxidored"/>
</dbReference>
<dbReference type="GO" id="GO:0004497">
    <property type="term" value="F:monooxygenase activity"/>
    <property type="evidence" value="ECO:0007669"/>
    <property type="project" value="UniProtKB-KW"/>
</dbReference>
<keyword evidence="2" id="KW-0503">Monooxygenase</keyword>
<dbReference type="RefSeq" id="WP_139040218.1">
    <property type="nucleotide sequence ID" value="NZ_VDDA01000037.1"/>
</dbReference>
<reference evidence="4 5" key="1">
    <citation type="submission" date="2019-06" db="EMBL/GenBank/DDBJ databases">
        <title>Genome of Methylobacterium sp. 17Sr1-39.</title>
        <authorList>
            <person name="Seo T."/>
        </authorList>
    </citation>
    <scope>NUCLEOTIDE SEQUENCE [LARGE SCALE GENOMIC DNA]</scope>
    <source>
        <strain evidence="4 5">17Sr1-39</strain>
    </source>
</reference>
<name>A0A5C4L994_9HYPH</name>
<organism evidence="4 5">
    <name type="scientific">Methylobacterium terricola</name>
    <dbReference type="NCBI Taxonomy" id="2583531"/>
    <lineage>
        <taxon>Bacteria</taxon>
        <taxon>Pseudomonadati</taxon>
        <taxon>Pseudomonadota</taxon>
        <taxon>Alphaproteobacteria</taxon>
        <taxon>Hyphomicrobiales</taxon>
        <taxon>Methylobacteriaceae</taxon>
        <taxon>Methylobacterium</taxon>
    </lineage>
</organism>
<evidence type="ECO:0000256" key="2">
    <source>
        <dbReference type="ARBA" id="ARBA00023033"/>
    </source>
</evidence>
<feature type="domain" description="Luciferase-like" evidence="3">
    <location>
        <begin position="1"/>
        <end position="301"/>
    </location>
</feature>
<evidence type="ECO:0000256" key="1">
    <source>
        <dbReference type="ARBA" id="ARBA00023002"/>
    </source>
</evidence>
<keyword evidence="5" id="KW-1185">Reference proteome</keyword>
<dbReference type="OrthoDB" id="9804736at2"/>
<dbReference type="Gene3D" id="3.20.20.30">
    <property type="entry name" value="Luciferase-like domain"/>
    <property type="match status" value="1"/>
</dbReference>
<dbReference type="Proteomes" id="UP000305267">
    <property type="component" value="Unassembled WGS sequence"/>
</dbReference>
<evidence type="ECO:0000313" key="5">
    <source>
        <dbReference type="Proteomes" id="UP000305267"/>
    </source>
</evidence>
<dbReference type="InterPro" id="IPR036661">
    <property type="entry name" value="Luciferase-like_sf"/>
</dbReference>